<feature type="binding site" evidence="13">
    <location>
        <position position="156"/>
    </location>
    <ligand>
        <name>[4Fe-4S] cluster</name>
        <dbReference type="ChEBI" id="CHEBI:49883"/>
        <label>2</label>
        <note>4Fe-4S-S-AdoMet</note>
    </ligand>
</feature>
<dbReference type="SFLD" id="SFLDG01061">
    <property type="entry name" value="methylthiotransferase"/>
    <property type="match status" value="1"/>
</dbReference>
<dbReference type="EC" id="2.8.4.3" evidence="8 13"/>
<dbReference type="PROSITE" id="PS51918">
    <property type="entry name" value="RADICAL_SAM"/>
    <property type="match status" value="1"/>
</dbReference>
<dbReference type="Pfam" id="PF01938">
    <property type="entry name" value="TRAM"/>
    <property type="match status" value="1"/>
</dbReference>
<keyword evidence="3 13" id="KW-0808">Transferase</keyword>
<dbReference type="NCBIfam" id="TIGR00089">
    <property type="entry name" value="MiaB/RimO family radical SAM methylthiotransferase"/>
    <property type="match status" value="1"/>
</dbReference>
<dbReference type="GO" id="GO:0035597">
    <property type="term" value="F:tRNA-2-methylthio-N(6)-dimethylallyladenosine(37) synthase activity"/>
    <property type="evidence" value="ECO:0007669"/>
    <property type="project" value="UniProtKB-EC"/>
</dbReference>
<evidence type="ECO:0000256" key="9">
    <source>
        <dbReference type="ARBA" id="ARBA00051425"/>
    </source>
</evidence>
<dbReference type="InterPro" id="IPR058240">
    <property type="entry name" value="rSAM_sf"/>
</dbReference>
<evidence type="ECO:0000259" key="16">
    <source>
        <dbReference type="PROSITE" id="PS51918"/>
    </source>
</evidence>
<dbReference type="Gene3D" id="3.40.50.12160">
    <property type="entry name" value="Methylthiotransferase, N-terminal domain"/>
    <property type="match status" value="1"/>
</dbReference>
<reference evidence="17" key="1">
    <citation type="submission" date="2020-10" db="EMBL/GenBank/DDBJ databases">
        <authorList>
            <person name="Gilroy R."/>
        </authorList>
    </citation>
    <scope>NUCLEOTIDE SEQUENCE</scope>
    <source>
        <strain evidence="17">2830</strain>
    </source>
</reference>
<reference evidence="17" key="2">
    <citation type="journal article" date="2021" name="PeerJ">
        <title>Extensive microbial diversity within the chicken gut microbiome revealed by metagenomics and culture.</title>
        <authorList>
            <person name="Gilroy R."/>
            <person name="Ravi A."/>
            <person name="Getino M."/>
            <person name="Pursley I."/>
            <person name="Horton D.L."/>
            <person name="Alikhan N.F."/>
            <person name="Baker D."/>
            <person name="Gharbi K."/>
            <person name="Hall N."/>
            <person name="Watson M."/>
            <person name="Adriaenssens E.M."/>
            <person name="Foster-Nyarko E."/>
            <person name="Jarju S."/>
            <person name="Secka A."/>
            <person name="Antonio M."/>
            <person name="Oren A."/>
            <person name="Chaudhuri R.R."/>
            <person name="La Ragione R."/>
            <person name="Hildebrand F."/>
            <person name="Pallen M.J."/>
        </authorList>
    </citation>
    <scope>NUCLEOTIDE SEQUENCE</scope>
    <source>
        <strain evidence="17">2830</strain>
    </source>
</reference>
<comment type="cofactor">
    <cofactor evidence="13">
        <name>[4Fe-4S] cluster</name>
        <dbReference type="ChEBI" id="CHEBI:49883"/>
    </cofactor>
    <text evidence="13">Binds 2 [4Fe-4S] clusters. One cluster is coordinated with 3 cysteines and an exchangeable S-adenosyl-L-methionine.</text>
</comment>
<evidence type="ECO:0000256" key="2">
    <source>
        <dbReference type="ARBA" id="ARBA00022485"/>
    </source>
</evidence>
<dbReference type="HAMAP" id="MF_01864">
    <property type="entry name" value="tRNA_metthiotr_MiaB"/>
    <property type="match status" value="1"/>
</dbReference>
<dbReference type="SFLD" id="SFLDF00273">
    <property type="entry name" value="(dimethylallyl)adenosine_tRNA"/>
    <property type="match status" value="1"/>
</dbReference>
<dbReference type="PROSITE" id="PS01278">
    <property type="entry name" value="MTTASE_RADICAL"/>
    <property type="match status" value="1"/>
</dbReference>
<dbReference type="Pfam" id="PF04055">
    <property type="entry name" value="Radical_SAM"/>
    <property type="match status" value="1"/>
</dbReference>
<dbReference type="InterPro" id="IPR006638">
    <property type="entry name" value="Elp3/MiaA/NifB-like_rSAM"/>
</dbReference>
<dbReference type="PANTHER" id="PTHR43020:SF2">
    <property type="entry name" value="MITOCHONDRIAL TRNA METHYLTHIOTRANSFERASE CDK5RAP1"/>
    <property type="match status" value="1"/>
</dbReference>
<evidence type="ECO:0000256" key="4">
    <source>
        <dbReference type="ARBA" id="ARBA00022691"/>
    </source>
</evidence>
<dbReference type="SUPFAM" id="SSF102114">
    <property type="entry name" value="Radical SAM enzymes"/>
    <property type="match status" value="1"/>
</dbReference>
<dbReference type="Proteomes" id="UP000824124">
    <property type="component" value="Unassembled WGS sequence"/>
</dbReference>
<keyword evidence="13" id="KW-0963">Cytoplasm</keyword>
<evidence type="ECO:0000256" key="10">
    <source>
        <dbReference type="ARBA" id="ARBA00068570"/>
    </source>
</evidence>
<evidence type="ECO:0000256" key="11">
    <source>
        <dbReference type="ARBA" id="ARBA00080698"/>
    </source>
</evidence>
<feature type="binding site" evidence="13">
    <location>
        <position position="160"/>
    </location>
    <ligand>
        <name>[4Fe-4S] cluster</name>
        <dbReference type="ChEBI" id="CHEBI:49883"/>
        <label>2</label>
        <note>4Fe-4S-S-AdoMet</note>
    </ligand>
</feature>
<feature type="domain" description="TRAM" evidence="14">
    <location>
        <begin position="380"/>
        <end position="440"/>
    </location>
</feature>
<dbReference type="SFLD" id="SFLDG01082">
    <property type="entry name" value="B12-binding_domain_containing"/>
    <property type="match status" value="1"/>
</dbReference>
<feature type="binding site" evidence="13">
    <location>
        <position position="80"/>
    </location>
    <ligand>
        <name>[4Fe-4S] cluster</name>
        <dbReference type="ChEBI" id="CHEBI:49883"/>
        <label>1</label>
    </ligand>
</feature>
<evidence type="ECO:0000256" key="5">
    <source>
        <dbReference type="ARBA" id="ARBA00022723"/>
    </source>
</evidence>
<keyword evidence="5 13" id="KW-0479">Metal-binding</keyword>
<dbReference type="PROSITE" id="PS51449">
    <property type="entry name" value="MTTASE_N"/>
    <property type="match status" value="1"/>
</dbReference>
<dbReference type="SMART" id="SM00729">
    <property type="entry name" value="Elp3"/>
    <property type="match status" value="1"/>
</dbReference>
<dbReference type="InterPro" id="IPR013848">
    <property type="entry name" value="Methylthiotransferase_N"/>
</dbReference>
<feature type="binding site" evidence="13">
    <location>
        <position position="10"/>
    </location>
    <ligand>
        <name>[4Fe-4S] cluster</name>
        <dbReference type="ChEBI" id="CHEBI:49883"/>
        <label>1</label>
    </ligand>
</feature>
<dbReference type="FunFam" id="3.40.50.12160:FF:000003">
    <property type="entry name" value="CDK5 regulatory subunit-associated protein 1"/>
    <property type="match status" value="1"/>
</dbReference>
<keyword evidence="6 13" id="KW-0408">Iron</keyword>
<evidence type="ECO:0000256" key="12">
    <source>
        <dbReference type="ARBA" id="ARBA00081141"/>
    </source>
</evidence>
<dbReference type="GO" id="GO:0046872">
    <property type="term" value="F:metal ion binding"/>
    <property type="evidence" value="ECO:0007669"/>
    <property type="project" value="UniProtKB-KW"/>
</dbReference>
<evidence type="ECO:0000313" key="18">
    <source>
        <dbReference type="Proteomes" id="UP000824124"/>
    </source>
</evidence>
<evidence type="ECO:0000259" key="15">
    <source>
        <dbReference type="PROSITE" id="PS51449"/>
    </source>
</evidence>
<dbReference type="FunFam" id="3.80.30.20:FF:000001">
    <property type="entry name" value="tRNA-2-methylthio-N(6)-dimethylallyladenosine synthase 2"/>
    <property type="match status" value="1"/>
</dbReference>
<feature type="domain" description="Radical SAM core" evidence="16">
    <location>
        <begin position="142"/>
        <end position="377"/>
    </location>
</feature>
<evidence type="ECO:0000256" key="6">
    <source>
        <dbReference type="ARBA" id="ARBA00023004"/>
    </source>
</evidence>
<comment type="subunit">
    <text evidence="13">Monomer.</text>
</comment>
<evidence type="ECO:0000256" key="13">
    <source>
        <dbReference type="HAMAP-Rule" id="MF_01864"/>
    </source>
</evidence>
<keyword evidence="2 13" id="KW-0004">4Fe-4S</keyword>
<dbReference type="InterPro" id="IPR005839">
    <property type="entry name" value="Methylthiotransferase"/>
</dbReference>
<dbReference type="InterPro" id="IPR002792">
    <property type="entry name" value="TRAM_dom"/>
</dbReference>
<name>A0A9D1KXZ5_9FIRM</name>
<feature type="domain" description="MTTase N-terminal" evidence="15">
    <location>
        <begin position="1"/>
        <end position="119"/>
    </location>
</feature>
<feature type="binding site" evidence="13">
    <location>
        <position position="46"/>
    </location>
    <ligand>
        <name>[4Fe-4S] cluster</name>
        <dbReference type="ChEBI" id="CHEBI:49883"/>
        <label>1</label>
    </ligand>
</feature>
<comment type="caution">
    <text evidence="17">The sequence shown here is derived from an EMBL/GenBank/DDBJ whole genome shotgun (WGS) entry which is preliminary data.</text>
</comment>
<feature type="binding site" evidence="13">
    <location>
        <position position="163"/>
    </location>
    <ligand>
        <name>[4Fe-4S] cluster</name>
        <dbReference type="ChEBI" id="CHEBI:49883"/>
        <label>2</label>
        <note>4Fe-4S-S-AdoMet</note>
    </ligand>
</feature>
<dbReference type="Pfam" id="PF00919">
    <property type="entry name" value="UPF0004"/>
    <property type="match status" value="1"/>
</dbReference>
<protein>
    <recommendedName>
        <fullName evidence="10 13">tRNA-2-methylthio-N(6)-dimethylallyladenosine synthase</fullName>
        <ecNumber evidence="8 13">2.8.4.3</ecNumber>
    </recommendedName>
    <alternativeName>
        <fullName evidence="12 13">(Dimethylallyl)adenosine tRNA methylthiotransferase MiaB</fullName>
    </alternativeName>
    <alternativeName>
        <fullName evidence="11 13">tRNA-i(6)A37 methylthiotransferase</fullName>
    </alternativeName>
</protein>
<keyword evidence="4 13" id="KW-0949">S-adenosyl-L-methionine</keyword>
<gene>
    <name evidence="13 17" type="primary">miaB</name>
    <name evidence="17" type="ORF">IAB00_00770</name>
</gene>
<dbReference type="InterPro" id="IPR023404">
    <property type="entry name" value="rSAM_horseshoe"/>
</dbReference>
<dbReference type="InterPro" id="IPR007197">
    <property type="entry name" value="rSAM"/>
</dbReference>
<dbReference type="SFLD" id="SFLDS00029">
    <property type="entry name" value="Radical_SAM"/>
    <property type="match status" value="1"/>
</dbReference>
<evidence type="ECO:0000256" key="7">
    <source>
        <dbReference type="ARBA" id="ARBA00023014"/>
    </source>
</evidence>
<dbReference type="PANTHER" id="PTHR43020">
    <property type="entry name" value="CDK5 REGULATORY SUBUNIT-ASSOCIATED PROTEIN 1"/>
    <property type="match status" value="1"/>
</dbReference>
<dbReference type="InterPro" id="IPR006463">
    <property type="entry name" value="MiaB_methiolase"/>
</dbReference>
<keyword evidence="7 13" id="KW-0411">Iron-sulfur</keyword>
<dbReference type="PROSITE" id="PS50926">
    <property type="entry name" value="TRAM"/>
    <property type="match status" value="1"/>
</dbReference>
<dbReference type="NCBIfam" id="TIGR01574">
    <property type="entry name" value="miaB-methiolase"/>
    <property type="match status" value="1"/>
</dbReference>
<comment type="catalytic activity">
    <reaction evidence="9 13">
        <text>N(6)-dimethylallyladenosine(37) in tRNA + (sulfur carrier)-SH + AH2 + 2 S-adenosyl-L-methionine = 2-methylsulfanyl-N(6)-dimethylallyladenosine(37) in tRNA + (sulfur carrier)-H + 5'-deoxyadenosine + L-methionine + A + S-adenosyl-L-homocysteine + 2 H(+)</text>
        <dbReference type="Rhea" id="RHEA:37067"/>
        <dbReference type="Rhea" id="RHEA-COMP:10375"/>
        <dbReference type="Rhea" id="RHEA-COMP:10376"/>
        <dbReference type="Rhea" id="RHEA-COMP:14737"/>
        <dbReference type="Rhea" id="RHEA-COMP:14739"/>
        <dbReference type="ChEBI" id="CHEBI:13193"/>
        <dbReference type="ChEBI" id="CHEBI:15378"/>
        <dbReference type="ChEBI" id="CHEBI:17319"/>
        <dbReference type="ChEBI" id="CHEBI:17499"/>
        <dbReference type="ChEBI" id="CHEBI:29917"/>
        <dbReference type="ChEBI" id="CHEBI:57844"/>
        <dbReference type="ChEBI" id="CHEBI:57856"/>
        <dbReference type="ChEBI" id="CHEBI:59789"/>
        <dbReference type="ChEBI" id="CHEBI:64428"/>
        <dbReference type="ChEBI" id="CHEBI:74415"/>
        <dbReference type="ChEBI" id="CHEBI:74417"/>
        <dbReference type="EC" id="2.8.4.3"/>
    </reaction>
</comment>
<evidence type="ECO:0000256" key="3">
    <source>
        <dbReference type="ARBA" id="ARBA00022679"/>
    </source>
</evidence>
<dbReference type="AlphaFoldDB" id="A0A9D1KXZ5"/>
<dbReference type="EMBL" id="DVMH01000005">
    <property type="protein sequence ID" value="HIU09778.1"/>
    <property type="molecule type" value="Genomic_DNA"/>
</dbReference>
<dbReference type="InterPro" id="IPR038135">
    <property type="entry name" value="Methylthiotransferase_N_sf"/>
</dbReference>
<organism evidence="17 18">
    <name type="scientific">Candidatus Avidehalobacter gallistercoris</name>
    <dbReference type="NCBI Taxonomy" id="2840694"/>
    <lineage>
        <taxon>Bacteria</taxon>
        <taxon>Bacillati</taxon>
        <taxon>Bacillota</taxon>
        <taxon>Clostridia</taxon>
        <taxon>Eubacteriales</taxon>
        <taxon>Peptococcaceae</taxon>
        <taxon>Peptococcaceae incertae sedis</taxon>
        <taxon>Candidatus Avidehalobacter</taxon>
    </lineage>
</organism>
<comment type="subcellular location">
    <subcellularLocation>
        <location evidence="13">Cytoplasm</location>
    </subcellularLocation>
</comment>
<keyword evidence="13" id="KW-0819">tRNA processing</keyword>
<sequence>MKFYIKTFGCQMNEHDSEIIAGVLQQAGYRPCDELDAADIIVVNTCCIRESAENKIWGYIGNLKNIKYKRPGVIIAMLGCMTQQTTISAALKRYGSHIDIVLGTYQQHRLPEYITRAMIGNGQIVDISEDNRDFPDELPCVRTSGVTAQVNISYGCNNFCSYCIVPYVRGRERSRSLNAILSEIREAAAAGSKEIMLLGQNVNSYGKDLGEAGQNDAPDFATVLKAACAVPGIKRVRYMSSHPRDFSNALVDEISKLPQVRSYYHLPLQSGCDKTLKAMNRGYDTARYAAIIDHIREQTPEAAVTTDIIVGFPGETEDDFQATLDFIARCRFDAAYTFLYSPRSGTPAAKMADQVPLQVKKERLQRLTALQNQISLEKNQTYIGQIVHVLVEGPSKNNPEYLTGRTESNKIVILRGGMELVNQIVAVKITGAKTWHLEAL</sequence>
<dbReference type="GO" id="GO:0005829">
    <property type="term" value="C:cytosol"/>
    <property type="evidence" value="ECO:0007669"/>
    <property type="project" value="TreeGrafter"/>
</dbReference>
<dbReference type="CDD" id="cd01335">
    <property type="entry name" value="Radical_SAM"/>
    <property type="match status" value="1"/>
</dbReference>
<evidence type="ECO:0000256" key="8">
    <source>
        <dbReference type="ARBA" id="ARBA00033765"/>
    </source>
</evidence>
<dbReference type="GO" id="GO:0051539">
    <property type="term" value="F:4 iron, 4 sulfur cluster binding"/>
    <property type="evidence" value="ECO:0007669"/>
    <property type="project" value="UniProtKB-UniRule"/>
</dbReference>
<accession>A0A9D1KXZ5</accession>
<evidence type="ECO:0000256" key="1">
    <source>
        <dbReference type="ARBA" id="ARBA00003234"/>
    </source>
</evidence>
<dbReference type="InterPro" id="IPR020612">
    <property type="entry name" value="Methylthiotransferase_CS"/>
</dbReference>
<evidence type="ECO:0000313" key="17">
    <source>
        <dbReference type="EMBL" id="HIU09778.1"/>
    </source>
</evidence>
<evidence type="ECO:0000259" key="14">
    <source>
        <dbReference type="PROSITE" id="PS50926"/>
    </source>
</evidence>
<comment type="function">
    <text evidence="1 13">Catalyzes the methylthiolation of N6-(dimethylallyl)adenosine (i(6)A), leading to the formation of 2-methylthio-N6-(dimethylallyl)adenosine (ms(2)i(6)A) at position 37 in tRNAs that read codons beginning with uridine.</text>
</comment>
<dbReference type="Gene3D" id="3.80.30.20">
    <property type="entry name" value="tm_1862 like domain"/>
    <property type="match status" value="1"/>
</dbReference>
<proteinExistence type="inferred from homology"/>
<comment type="similarity">
    <text evidence="13">Belongs to the methylthiotransferase family. MiaB subfamily.</text>
</comment>